<evidence type="ECO:0000259" key="7">
    <source>
        <dbReference type="SMART" id="SM01027"/>
    </source>
</evidence>
<dbReference type="GO" id="GO:0003723">
    <property type="term" value="F:RNA binding"/>
    <property type="evidence" value="ECO:0007669"/>
    <property type="project" value="UniProtKB-KW"/>
</dbReference>
<dbReference type="InterPro" id="IPR022712">
    <property type="entry name" value="Beta_Casp"/>
</dbReference>
<dbReference type="InterPro" id="IPR035639">
    <property type="entry name" value="CPSF2_MBL"/>
</dbReference>
<evidence type="ECO:0000256" key="2">
    <source>
        <dbReference type="ARBA" id="ARBA00010624"/>
    </source>
</evidence>
<keyword evidence="9" id="KW-1185">Reference proteome</keyword>
<dbReference type="PANTHER" id="PTHR45922:SF1">
    <property type="entry name" value="CLEAVAGE AND POLYADENYLATION SPECIFICITY FACTOR SUBUNIT 2"/>
    <property type="match status" value="1"/>
</dbReference>
<dbReference type="RefSeq" id="XP_002507151.1">
    <property type="nucleotide sequence ID" value="XM_002507105.1"/>
</dbReference>
<dbReference type="Proteomes" id="UP000002009">
    <property type="component" value="Chromosome 1"/>
</dbReference>
<name>C1FDL7_MICCC</name>
<keyword evidence="3 6" id="KW-0507">mRNA processing</keyword>
<protein>
    <recommendedName>
        <fullName evidence="6">Cleavage and polyadenylation specificity factor subunit 2</fullName>
    </recommendedName>
    <alternativeName>
        <fullName evidence="6">Cleavage and polyadenylation specificity factor 100 kDa subunit</fullName>
    </alternativeName>
</protein>
<evidence type="ECO:0000313" key="9">
    <source>
        <dbReference type="Proteomes" id="UP000002009"/>
    </source>
</evidence>
<reference evidence="8 9" key="1">
    <citation type="journal article" date="2009" name="Science">
        <title>Green evolution and dynamic adaptations revealed by genomes of the marine picoeukaryotes Micromonas.</title>
        <authorList>
            <person name="Worden A.Z."/>
            <person name="Lee J.H."/>
            <person name="Mock T."/>
            <person name="Rouze P."/>
            <person name="Simmons M.P."/>
            <person name="Aerts A.L."/>
            <person name="Allen A.E."/>
            <person name="Cuvelier M.L."/>
            <person name="Derelle E."/>
            <person name="Everett M.V."/>
            <person name="Foulon E."/>
            <person name="Grimwood J."/>
            <person name="Gundlach H."/>
            <person name="Henrissat B."/>
            <person name="Napoli C."/>
            <person name="McDonald S.M."/>
            <person name="Parker M.S."/>
            <person name="Rombauts S."/>
            <person name="Salamov A."/>
            <person name="Von Dassow P."/>
            <person name="Badger J.H."/>
            <person name="Coutinho P.M."/>
            <person name="Demir E."/>
            <person name="Dubchak I."/>
            <person name="Gentemann C."/>
            <person name="Eikrem W."/>
            <person name="Gready J.E."/>
            <person name="John U."/>
            <person name="Lanier W."/>
            <person name="Lindquist E.A."/>
            <person name="Lucas S."/>
            <person name="Mayer K.F."/>
            <person name="Moreau H."/>
            <person name="Not F."/>
            <person name="Otillar R."/>
            <person name="Panaud O."/>
            <person name="Pangilinan J."/>
            <person name="Paulsen I."/>
            <person name="Piegu B."/>
            <person name="Poliakov A."/>
            <person name="Robbens S."/>
            <person name="Schmutz J."/>
            <person name="Toulza E."/>
            <person name="Wyss T."/>
            <person name="Zelensky A."/>
            <person name="Zhou K."/>
            <person name="Armbrust E.V."/>
            <person name="Bhattacharya D."/>
            <person name="Goodenough U.W."/>
            <person name="Van de Peer Y."/>
            <person name="Grigoriev I.V."/>
        </authorList>
    </citation>
    <scope>NUCLEOTIDE SEQUENCE [LARGE SCALE GENOMIC DNA]</scope>
    <source>
        <strain evidence="8">RCC299</strain>
        <strain evidence="9">RCC299 / NOUM17</strain>
    </source>
</reference>
<evidence type="ECO:0000256" key="1">
    <source>
        <dbReference type="ARBA" id="ARBA00004123"/>
    </source>
</evidence>
<dbReference type="Gene3D" id="3.60.15.10">
    <property type="entry name" value="Ribonuclease Z/Hydroxyacylglutathione hydrolase-like"/>
    <property type="match status" value="1"/>
</dbReference>
<dbReference type="PANTHER" id="PTHR45922">
    <property type="entry name" value="CLEAVAGE AND POLYADENYLATION SPECIFICITY FACTOR SUBUNIT 2"/>
    <property type="match status" value="1"/>
</dbReference>
<dbReference type="InterPro" id="IPR036866">
    <property type="entry name" value="RibonucZ/Hydroxyglut_hydro"/>
</dbReference>
<dbReference type="Pfam" id="PF07521">
    <property type="entry name" value="RMMBL"/>
    <property type="match status" value="1"/>
</dbReference>
<dbReference type="GO" id="GO:0006398">
    <property type="term" value="P:mRNA 3'-end processing by stem-loop binding and cleavage"/>
    <property type="evidence" value="ECO:0007669"/>
    <property type="project" value="InterPro"/>
</dbReference>
<dbReference type="KEGG" id="mis:MICPUN_55105"/>
<dbReference type="InParanoid" id="C1FDL7"/>
<dbReference type="InterPro" id="IPR027075">
    <property type="entry name" value="CPSF2"/>
</dbReference>
<dbReference type="OMA" id="MHVGGDM"/>
<dbReference type="eggNOG" id="KOG1135">
    <property type="taxonomic scope" value="Eukaryota"/>
</dbReference>
<keyword evidence="5 6" id="KW-0539">Nucleus</keyword>
<proteinExistence type="inferred from homology"/>
<dbReference type="EMBL" id="CP001574">
    <property type="protein sequence ID" value="ACO68409.1"/>
    <property type="molecule type" value="Genomic_DNA"/>
</dbReference>
<organism evidence="8 9">
    <name type="scientific">Micromonas commoda (strain RCC299 / NOUM17 / CCMP2709)</name>
    <name type="common">Picoplanktonic green alga</name>
    <dbReference type="NCBI Taxonomy" id="296587"/>
    <lineage>
        <taxon>Eukaryota</taxon>
        <taxon>Viridiplantae</taxon>
        <taxon>Chlorophyta</taxon>
        <taxon>Mamiellophyceae</taxon>
        <taxon>Mamiellales</taxon>
        <taxon>Mamiellaceae</taxon>
        <taxon>Micromonas</taxon>
    </lineage>
</organism>
<dbReference type="FunFam" id="3.60.15.10:FF:000008">
    <property type="entry name" value="Cleavage and polyadenylation specificity factor subunit 2"/>
    <property type="match status" value="1"/>
</dbReference>
<dbReference type="CDD" id="cd16293">
    <property type="entry name" value="CPSF2-like_MBL-fold"/>
    <property type="match status" value="1"/>
</dbReference>
<dbReference type="OrthoDB" id="64353at2759"/>
<dbReference type="Pfam" id="PF13299">
    <property type="entry name" value="CPSF100_C"/>
    <property type="match status" value="1"/>
</dbReference>
<dbReference type="Pfam" id="PF10996">
    <property type="entry name" value="Beta-Casp"/>
    <property type="match status" value="1"/>
</dbReference>
<comment type="similarity">
    <text evidence="2 6">Belongs to the metallo-beta-lactamase superfamily. RNA-metabolizing metallo-beta-lactamase-like family. CPSF2/YSH1 subfamily.</text>
</comment>
<dbReference type="Pfam" id="PF16661">
    <property type="entry name" value="Lactamase_B_6"/>
    <property type="match status" value="1"/>
</dbReference>
<accession>C1FDL7</accession>
<dbReference type="GeneID" id="8250477"/>
<dbReference type="InterPro" id="IPR001279">
    <property type="entry name" value="Metallo-B-lactamas"/>
</dbReference>
<evidence type="ECO:0000256" key="4">
    <source>
        <dbReference type="ARBA" id="ARBA00022884"/>
    </source>
</evidence>
<evidence type="ECO:0000256" key="3">
    <source>
        <dbReference type="ARBA" id="ARBA00022664"/>
    </source>
</evidence>
<gene>
    <name evidence="8" type="ORF">MICPUN_55105</name>
</gene>
<dbReference type="STRING" id="296587.C1FDL7"/>
<dbReference type="InterPro" id="IPR025069">
    <property type="entry name" value="Cpsf2_C"/>
</dbReference>
<dbReference type="InterPro" id="IPR011108">
    <property type="entry name" value="RMMBL"/>
</dbReference>
<comment type="subcellular location">
    <subcellularLocation>
        <location evidence="1 6">Nucleus</location>
    </subcellularLocation>
</comment>
<dbReference type="FunCoup" id="C1FDL7">
    <property type="interactions" value="1964"/>
</dbReference>
<dbReference type="EMBL" id="CP001574">
    <property type="protein sequence ID" value="ACO68408.1"/>
    <property type="molecule type" value="Genomic_DNA"/>
</dbReference>
<dbReference type="GO" id="GO:0005847">
    <property type="term" value="C:mRNA cleavage and polyadenylation specificity factor complex"/>
    <property type="evidence" value="ECO:0007669"/>
    <property type="project" value="InterPro"/>
</dbReference>
<evidence type="ECO:0000256" key="5">
    <source>
        <dbReference type="ARBA" id="ARBA00023242"/>
    </source>
</evidence>
<keyword evidence="4 6" id="KW-0694">RNA-binding</keyword>
<dbReference type="SMART" id="SM01027">
    <property type="entry name" value="Beta-Casp"/>
    <property type="match status" value="1"/>
</dbReference>
<dbReference type="RefSeq" id="XP_002507150.1">
    <property type="nucleotide sequence ID" value="XM_002507104.1"/>
</dbReference>
<sequence>MIEHGTRIKFSPLYGVQGIGEDPFCYVLDLDGFKILLDCGWNDSFDVNLLEPLAKVAAEVDAVLISHPDTEHLGALPYAFGKLGMRCKVYATLPVHKMGLMFMYDHFLSRNANEDFRVFTLDDIDTAFSAFVPVRYAQRSALVGHGAGITITPYAAGHMLGGALWKVHKETDDVVYAVNFNHRREKHLNGTVLESIKRPAVLITDASNARRLPPSKTRENDLIEAILRTVRQDGNVLIPIDPAGRVLELLLVLEERWSQKQLAAYQLVLLTKVAYNTLEFARSHLEWMGEHVGQYFDRERHNAFNTRHLKLCHSIDEFRALPQGPKVVLASFGSLDAGASRHIFVEWAPDPRNLIVFTDRLQPGSLSREVCRLSQLPPGARLPLRISLSQRLKLVGDELLEWQGKEISRSQALVPIKSSTKYRVLREPKPVIESCKPNLDTQCTTMHSQASHRGGRCYVLDGINQVNNANVAIFDDESWYPNVLDFGETITSETFEGYVQIGLQNDHRSGDRIEERPGEFGHTSDPGRVYPDTQFMGLEDSPTKILTETHDVYLRAAVHICDFEGNSDGHSIQTILTHLEPRRVILVRGNPSDTDFLRMQLQKSLLRAEIHAPKQSQMVECISENTTFRLELSQDLLSHTHMRDVAGYQVGWVEGNVLISRGGGDPAATLVPAKSGMICEAQRTGLQPNTGASQTATRETRTQDARVGLDFSREIDEQSTASELFLDELVVKKPAALVGSLKLSDSRLALAAAGCATEFRGGALMCTGDKVRVRKTVNVMGAENLLLEGNLCDTFFSVRSTLYHHHQV</sequence>
<evidence type="ECO:0000313" key="8">
    <source>
        <dbReference type="EMBL" id="ACO68408.1"/>
    </source>
</evidence>
<dbReference type="AlphaFoldDB" id="C1FDL7"/>
<dbReference type="SUPFAM" id="SSF56281">
    <property type="entry name" value="Metallo-hydrolase/oxidoreductase"/>
    <property type="match status" value="1"/>
</dbReference>
<feature type="domain" description="Beta-Casp" evidence="7">
    <location>
        <begin position="246"/>
        <end position="370"/>
    </location>
</feature>
<evidence type="ECO:0000256" key="6">
    <source>
        <dbReference type="RuleBase" id="RU365006"/>
    </source>
</evidence>